<gene>
    <name evidence="1" type="ORF">COLO4_13864</name>
</gene>
<dbReference type="AlphaFoldDB" id="A0A1R3JUE1"/>
<comment type="caution">
    <text evidence="1">The sequence shown here is derived from an EMBL/GenBank/DDBJ whole genome shotgun (WGS) entry which is preliminary data.</text>
</comment>
<evidence type="ECO:0000313" key="2">
    <source>
        <dbReference type="Proteomes" id="UP000187203"/>
    </source>
</evidence>
<evidence type="ECO:0000313" key="1">
    <source>
        <dbReference type="EMBL" id="OMO98465.1"/>
    </source>
</evidence>
<protein>
    <submittedName>
        <fullName evidence="1">Uncharacterized protein</fullName>
    </submittedName>
</protein>
<sequence>MALVGDLLRVAPMKPKNPALKQEVFIVNEDLTR</sequence>
<keyword evidence="2" id="KW-1185">Reference proteome</keyword>
<proteinExistence type="predicted"/>
<name>A0A1R3JUE1_9ROSI</name>
<organism evidence="1 2">
    <name type="scientific">Corchorus olitorius</name>
    <dbReference type="NCBI Taxonomy" id="93759"/>
    <lineage>
        <taxon>Eukaryota</taxon>
        <taxon>Viridiplantae</taxon>
        <taxon>Streptophyta</taxon>
        <taxon>Embryophyta</taxon>
        <taxon>Tracheophyta</taxon>
        <taxon>Spermatophyta</taxon>
        <taxon>Magnoliopsida</taxon>
        <taxon>eudicotyledons</taxon>
        <taxon>Gunneridae</taxon>
        <taxon>Pentapetalae</taxon>
        <taxon>rosids</taxon>
        <taxon>malvids</taxon>
        <taxon>Malvales</taxon>
        <taxon>Malvaceae</taxon>
        <taxon>Grewioideae</taxon>
        <taxon>Apeibeae</taxon>
        <taxon>Corchorus</taxon>
    </lineage>
</organism>
<reference evidence="2" key="1">
    <citation type="submission" date="2013-09" db="EMBL/GenBank/DDBJ databases">
        <title>Corchorus olitorius genome sequencing.</title>
        <authorList>
            <person name="Alam M."/>
            <person name="Haque M.S."/>
            <person name="Islam M.S."/>
            <person name="Emdad E.M."/>
            <person name="Islam M.M."/>
            <person name="Ahmed B."/>
            <person name="Halim A."/>
            <person name="Hossen Q.M.M."/>
            <person name="Hossain M.Z."/>
            <person name="Ahmed R."/>
            <person name="Khan M.M."/>
            <person name="Islam R."/>
            <person name="Rashid M.M."/>
            <person name="Khan S.A."/>
            <person name="Rahman M.S."/>
            <person name="Alam M."/>
            <person name="Yahiya A.S."/>
            <person name="Khan M.S."/>
            <person name="Azam M.S."/>
            <person name="Haque T."/>
            <person name="Lashkar M.Z.H."/>
            <person name="Akhand A.I."/>
            <person name="Morshed G."/>
            <person name="Roy S."/>
            <person name="Uddin K.S."/>
            <person name="Rabeya T."/>
            <person name="Hossain A.S."/>
            <person name="Chowdhury A."/>
            <person name="Snigdha A.R."/>
            <person name="Mortoza M.S."/>
            <person name="Matin S.A."/>
            <person name="Hoque S.M.E."/>
            <person name="Islam M.K."/>
            <person name="Roy D.K."/>
            <person name="Haider R."/>
            <person name="Moosa M.M."/>
            <person name="Elias S.M."/>
            <person name="Hasan A.M."/>
            <person name="Jahan S."/>
            <person name="Shafiuddin M."/>
            <person name="Mahmood N."/>
            <person name="Shommy N.S."/>
        </authorList>
    </citation>
    <scope>NUCLEOTIDE SEQUENCE [LARGE SCALE GENOMIC DNA]</scope>
    <source>
        <strain evidence="2">cv. O-4</strain>
    </source>
</reference>
<accession>A0A1R3JUE1</accession>
<dbReference type="Proteomes" id="UP000187203">
    <property type="component" value="Unassembled WGS sequence"/>
</dbReference>
<dbReference type="EMBL" id="AWUE01015333">
    <property type="protein sequence ID" value="OMO98465.1"/>
    <property type="molecule type" value="Genomic_DNA"/>
</dbReference>